<reference evidence="1 2" key="1">
    <citation type="submission" date="2018-06" db="EMBL/GenBank/DDBJ databases">
        <title>Genomic Encyclopedia of Type Strains, Phase III (KMG-III): the genomes of soil and plant-associated and newly described type strains.</title>
        <authorList>
            <person name="Whitman W."/>
        </authorList>
    </citation>
    <scope>NUCLEOTIDE SEQUENCE [LARGE SCALE GENOMIC DNA]</scope>
    <source>
        <strain evidence="1 2">CECT 7342</strain>
    </source>
</reference>
<evidence type="ECO:0000313" key="2">
    <source>
        <dbReference type="Proteomes" id="UP000252124"/>
    </source>
</evidence>
<comment type="caution">
    <text evidence="1">The sequence shown here is derived from an EMBL/GenBank/DDBJ whole genome shotgun (WGS) entry which is preliminary data.</text>
</comment>
<gene>
    <name evidence="1" type="ORF">DFP87_102875</name>
</gene>
<keyword evidence="2" id="KW-1185">Reference proteome</keyword>
<sequence length="211" mass="21975">MDAGAARLNAPEILFAAPPTLTPALRLTGEGAPVELWLLRLATGRDGQRQAARAWLAAELSRRAGAAARWTETPKGPAMEPGSPWHSSFSYCGPYILCGLSRLGVPGVDLAAADGGAGGGEGDIEVARLYCGPEVAARLAACAPVGRADAFAQAWSALEARLKACRRGLEEYTPVREGHLAAARLTGQVRHDGLWASAALCPLASRPQQDG</sequence>
<accession>A0ABX9GJQ5</accession>
<dbReference type="SUPFAM" id="SSF56214">
    <property type="entry name" value="4'-phosphopantetheinyl transferase"/>
    <property type="match status" value="1"/>
</dbReference>
<dbReference type="Proteomes" id="UP000252124">
    <property type="component" value="Unassembled WGS sequence"/>
</dbReference>
<protein>
    <submittedName>
        <fullName evidence="1">Phosphopantetheinyl transferase</fullName>
    </submittedName>
</protein>
<organism evidence="1 2">
    <name type="scientific">Achromobacter marplatensis</name>
    <dbReference type="NCBI Taxonomy" id="470868"/>
    <lineage>
        <taxon>Bacteria</taxon>
        <taxon>Pseudomonadati</taxon>
        <taxon>Pseudomonadota</taxon>
        <taxon>Betaproteobacteria</taxon>
        <taxon>Burkholderiales</taxon>
        <taxon>Alcaligenaceae</taxon>
        <taxon>Achromobacter</taxon>
    </lineage>
</organism>
<dbReference type="GO" id="GO:0016740">
    <property type="term" value="F:transferase activity"/>
    <property type="evidence" value="ECO:0007669"/>
    <property type="project" value="UniProtKB-KW"/>
</dbReference>
<dbReference type="InterPro" id="IPR037143">
    <property type="entry name" value="4-PPantetheinyl_Trfase_dom_sf"/>
</dbReference>
<name>A0ABX9GJQ5_9BURK</name>
<proteinExistence type="predicted"/>
<evidence type="ECO:0000313" key="1">
    <source>
        <dbReference type="EMBL" id="RBP23125.1"/>
    </source>
</evidence>
<keyword evidence="1" id="KW-0808">Transferase</keyword>
<dbReference type="EMBL" id="QNRM01000002">
    <property type="protein sequence ID" value="RBP23125.1"/>
    <property type="molecule type" value="Genomic_DNA"/>
</dbReference>